<evidence type="ECO:0000313" key="2">
    <source>
        <dbReference type="Proteomes" id="UP001054945"/>
    </source>
</evidence>
<proteinExistence type="predicted"/>
<keyword evidence="2" id="KW-1185">Reference proteome</keyword>
<name>A0AAV4U7F5_CAEEX</name>
<dbReference type="EMBL" id="BPLR01012375">
    <property type="protein sequence ID" value="GIY53565.1"/>
    <property type="molecule type" value="Genomic_DNA"/>
</dbReference>
<dbReference type="AlphaFoldDB" id="A0AAV4U7F5"/>
<sequence>MLRRYTSSLYSSAFFKCLGCSHHQVKIHTNITKILSTSNFIKDLPNPSLPTPIKPLRKHDADILSEELRKASNIEKILKLSSDHLDVMNARHIILAVQSIHDFSRNKENFNSHALLENEIFQAICTRIMKLIRVFDPRELINVYKVLTFFEVPNNTYVMQSVLKMLSKYLNDLSISQLVFLNFLLMKQKHNSLVDGLRMAIPLVLQVQIEHQIDTENMPEVVNCLQIACKSRLKPAVIQKIVSTLVDKAHTLTPDNAVTVIFALLNLNTPMEGYDKLLNYCFELVAKNLHLLNKNYTLPLLRITCGKNHYHHQFLYAASKRIDEDDWNLKKTWEAMTYFKRLDFCPENVMDHFTSVICKEAASFVSDSLYLPLNCARILSSTDYCPPHLEEVLTLLCSCEKKISDLKNSSNLLYIKFLSTLAMLGHLPQNMLPEILNEDYLFSVWSESRKIGQSSNFESFALSLAWNLEIYDQQNKFTFPAPVLKSLVQSVCERHEKVDYPLQKFIENGLGGEHFLQTGIMTRDGVLVDHIIAMRRGNYPVALHQENSDSKITFIEDLNLPTDAKIVAVISATENQYIKHPEILRNWMSVKIKYLKKRNLFSSSKVLFADSSLIIYATTHTLGLQLHQDLSCPDTYSLASNAKSNLGYDIQMKTI</sequence>
<evidence type="ECO:0000313" key="1">
    <source>
        <dbReference type="EMBL" id="GIY53565.1"/>
    </source>
</evidence>
<dbReference type="Proteomes" id="UP001054945">
    <property type="component" value="Unassembled WGS sequence"/>
</dbReference>
<organism evidence="1 2">
    <name type="scientific">Caerostris extrusa</name>
    <name type="common">Bark spider</name>
    <name type="synonym">Caerostris bankana</name>
    <dbReference type="NCBI Taxonomy" id="172846"/>
    <lineage>
        <taxon>Eukaryota</taxon>
        <taxon>Metazoa</taxon>
        <taxon>Ecdysozoa</taxon>
        <taxon>Arthropoda</taxon>
        <taxon>Chelicerata</taxon>
        <taxon>Arachnida</taxon>
        <taxon>Araneae</taxon>
        <taxon>Araneomorphae</taxon>
        <taxon>Entelegynae</taxon>
        <taxon>Araneoidea</taxon>
        <taxon>Araneidae</taxon>
        <taxon>Caerostris</taxon>
    </lineage>
</organism>
<gene>
    <name evidence="1" type="primary">AVEN_148402_1</name>
    <name evidence="1" type="ORF">CEXT_8901</name>
</gene>
<protein>
    <submittedName>
        <fullName evidence="1">Helitron_like_N domain-containing protein</fullName>
    </submittedName>
</protein>
<reference evidence="1 2" key="1">
    <citation type="submission" date="2021-06" db="EMBL/GenBank/DDBJ databases">
        <title>Caerostris extrusa draft genome.</title>
        <authorList>
            <person name="Kono N."/>
            <person name="Arakawa K."/>
        </authorList>
    </citation>
    <scope>NUCLEOTIDE SEQUENCE [LARGE SCALE GENOMIC DNA]</scope>
</reference>
<comment type="caution">
    <text evidence="1">The sequence shown here is derived from an EMBL/GenBank/DDBJ whole genome shotgun (WGS) entry which is preliminary data.</text>
</comment>
<accession>A0AAV4U7F5</accession>